<gene>
    <name evidence="1" type="ORF">S03H2_28083</name>
</gene>
<sequence length="37" mass="4441">TPAMMEQAVVEKWSEWEYEPIETILKIEPWSAFRTTI</sequence>
<proteinExistence type="predicted"/>
<dbReference type="AlphaFoldDB" id="X1HJW0"/>
<comment type="caution">
    <text evidence="1">The sequence shown here is derived from an EMBL/GenBank/DDBJ whole genome shotgun (WGS) entry which is preliminary data.</text>
</comment>
<organism evidence="1">
    <name type="scientific">marine sediment metagenome</name>
    <dbReference type="NCBI Taxonomy" id="412755"/>
    <lineage>
        <taxon>unclassified sequences</taxon>
        <taxon>metagenomes</taxon>
        <taxon>ecological metagenomes</taxon>
    </lineage>
</organism>
<reference evidence="1" key="1">
    <citation type="journal article" date="2014" name="Front. Microbiol.">
        <title>High frequency of phylogenetically diverse reductive dehalogenase-homologous genes in deep subseafloor sedimentary metagenomes.</title>
        <authorList>
            <person name="Kawai M."/>
            <person name="Futagami T."/>
            <person name="Toyoda A."/>
            <person name="Takaki Y."/>
            <person name="Nishi S."/>
            <person name="Hori S."/>
            <person name="Arai W."/>
            <person name="Tsubouchi T."/>
            <person name="Morono Y."/>
            <person name="Uchiyama I."/>
            <person name="Ito T."/>
            <person name="Fujiyama A."/>
            <person name="Inagaki F."/>
            <person name="Takami H."/>
        </authorList>
    </citation>
    <scope>NUCLEOTIDE SEQUENCE</scope>
    <source>
        <strain evidence="1">Expedition CK06-06</strain>
    </source>
</reference>
<name>X1HJW0_9ZZZZ</name>
<dbReference type="EMBL" id="BARU01016916">
    <property type="protein sequence ID" value="GAH54114.1"/>
    <property type="molecule type" value="Genomic_DNA"/>
</dbReference>
<evidence type="ECO:0000313" key="1">
    <source>
        <dbReference type="EMBL" id="GAH54114.1"/>
    </source>
</evidence>
<protein>
    <submittedName>
        <fullName evidence="1">Uncharacterized protein</fullName>
    </submittedName>
</protein>
<accession>X1HJW0</accession>
<feature type="non-terminal residue" evidence="1">
    <location>
        <position position="1"/>
    </location>
</feature>